<gene>
    <name evidence="1" type="ORF">M9H77_17568</name>
</gene>
<keyword evidence="2" id="KW-1185">Reference proteome</keyword>
<protein>
    <submittedName>
        <fullName evidence="1">Uncharacterized protein</fullName>
    </submittedName>
</protein>
<proteinExistence type="predicted"/>
<dbReference type="EMBL" id="CM044704">
    <property type="protein sequence ID" value="KAI5667715.1"/>
    <property type="molecule type" value="Genomic_DNA"/>
</dbReference>
<sequence length="219" mass="24802">MATKDGCVIAQAPGYDLKKELKNKEIPKPKGNRTLSPQHVKTEERNLRIEVALRFNSVEDLKGSKVKHLVLRRSLKELKGFNDAVAKGVYTDSTRETIDFIAFHTVNHTTPHKAKSVKLKTSKPQERLKTDTRDKKGPDKFKSKGSIMKKKFDTNQNGKGIQCREYEGYGYIQAQCANTLKKKRSMNTILSDDNKKSDTKNDEEDADSNETLAFNVVID</sequence>
<accession>A0ACC0B4X8</accession>
<organism evidence="1 2">
    <name type="scientific">Catharanthus roseus</name>
    <name type="common">Madagascar periwinkle</name>
    <name type="synonym">Vinca rosea</name>
    <dbReference type="NCBI Taxonomy" id="4058"/>
    <lineage>
        <taxon>Eukaryota</taxon>
        <taxon>Viridiplantae</taxon>
        <taxon>Streptophyta</taxon>
        <taxon>Embryophyta</taxon>
        <taxon>Tracheophyta</taxon>
        <taxon>Spermatophyta</taxon>
        <taxon>Magnoliopsida</taxon>
        <taxon>eudicotyledons</taxon>
        <taxon>Gunneridae</taxon>
        <taxon>Pentapetalae</taxon>
        <taxon>asterids</taxon>
        <taxon>lamiids</taxon>
        <taxon>Gentianales</taxon>
        <taxon>Apocynaceae</taxon>
        <taxon>Rauvolfioideae</taxon>
        <taxon>Vinceae</taxon>
        <taxon>Catharanthinae</taxon>
        <taxon>Catharanthus</taxon>
    </lineage>
</organism>
<evidence type="ECO:0000313" key="2">
    <source>
        <dbReference type="Proteomes" id="UP001060085"/>
    </source>
</evidence>
<evidence type="ECO:0000313" key="1">
    <source>
        <dbReference type="EMBL" id="KAI5667715.1"/>
    </source>
</evidence>
<comment type="caution">
    <text evidence="1">The sequence shown here is derived from an EMBL/GenBank/DDBJ whole genome shotgun (WGS) entry which is preliminary data.</text>
</comment>
<reference evidence="2" key="1">
    <citation type="journal article" date="2023" name="Nat. Plants">
        <title>Single-cell RNA sequencing provides a high-resolution roadmap for understanding the multicellular compartmentation of specialized metabolism.</title>
        <authorList>
            <person name="Sun S."/>
            <person name="Shen X."/>
            <person name="Li Y."/>
            <person name="Li Y."/>
            <person name="Wang S."/>
            <person name="Li R."/>
            <person name="Zhang H."/>
            <person name="Shen G."/>
            <person name="Guo B."/>
            <person name="Wei J."/>
            <person name="Xu J."/>
            <person name="St-Pierre B."/>
            <person name="Chen S."/>
            <person name="Sun C."/>
        </authorList>
    </citation>
    <scope>NUCLEOTIDE SEQUENCE [LARGE SCALE GENOMIC DNA]</scope>
</reference>
<dbReference type="Proteomes" id="UP001060085">
    <property type="component" value="Linkage Group LG04"/>
</dbReference>
<name>A0ACC0B4X8_CATRO</name>